<evidence type="ECO:0000256" key="2">
    <source>
        <dbReference type="ARBA" id="ARBA00022670"/>
    </source>
</evidence>
<dbReference type="SUPFAM" id="SSF54001">
    <property type="entry name" value="Cysteine proteinases"/>
    <property type="match status" value="1"/>
</dbReference>
<reference evidence="7 8" key="1">
    <citation type="submission" date="2015-07" db="EMBL/GenBank/DDBJ databases">
        <authorList>
            <person name="Ju K.-S."/>
            <person name="Doroghazi J.R."/>
            <person name="Metcalf W.W."/>
        </authorList>
    </citation>
    <scope>NUCLEOTIDE SEQUENCE [LARGE SCALE GENOMIC DNA]</scope>
    <source>
        <strain evidence="7 8">NRRL B-3589</strain>
    </source>
</reference>
<organism evidence="7 8">
    <name type="scientific">Streptomyces varsoviensis</name>
    <dbReference type="NCBI Taxonomy" id="67373"/>
    <lineage>
        <taxon>Bacteria</taxon>
        <taxon>Bacillati</taxon>
        <taxon>Actinomycetota</taxon>
        <taxon>Actinomycetes</taxon>
        <taxon>Kitasatosporales</taxon>
        <taxon>Streptomycetaceae</taxon>
        <taxon>Streptomyces</taxon>
    </lineage>
</organism>
<dbReference type="Proteomes" id="UP000037020">
    <property type="component" value="Unassembled WGS sequence"/>
</dbReference>
<evidence type="ECO:0000313" key="7">
    <source>
        <dbReference type="EMBL" id="KOG86305.1"/>
    </source>
</evidence>
<feature type="non-terminal residue" evidence="7">
    <location>
        <position position="1"/>
    </location>
</feature>
<dbReference type="PROSITE" id="PS51935">
    <property type="entry name" value="NLPC_P60"/>
    <property type="match status" value="1"/>
</dbReference>
<evidence type="ECO:0000259" key="6">
    <source>
        <dbReference type="PROSITE" id="PS51935"/>
    </source>
</evidence>
<dbReference type="Gene3D" id="3.90.1720.10">
    <property type="entry name" value="endopeptidase domain like (from Nostoc punctiforme)"/>
    <property type="match status" value="1"/>
</dbReference>
<dbReference type="InterPro" id="IPR051202">
    <property type="entry name" value="Peptidase_C40"/>
</dbReference>
<evidence type="ECO:0000256" key="3">
    <source>
        <dbReference type="ARBA" id="ARBA00022801"/>
    </source>
</evidence>
<comment type="caution">
    <text evidence="7">The sequence shown here is derived from an EMBL/GenBank/DDBJ whole genome shotgun (WGS) entry which is preliminary data.</text>
</comment>
<comment type="similarity">
    <text evidence="1">Belongs to the peptidase C40 family.</text>
</comment>
<dbReference type="PANTHER" id="PTHR47053">
    <property type="entry name" value="MUREIN DD-ENDOPEPTIDASE MEPH-RELATED"/>
    <property type="match status" value="1"/>
</dbReference>
<keyword evidence="3" id="KW-0378">Hydrolase</keyword>
<accession>A0ABR5IYS4</accession>
<evidence type="ECO:0000256" key="4">
    <source>
        <dbReference type="ARBA" id="ARBA00022807"/>
    </source>
</evidence>
<proteinExistence type="inferred from homology"/>
<dbReference type="Pfam" id="PF00877">
    <property type="entry name" value="NLPC_P60"/>
    <property type="match status" value="1"/>
</dbReference>
<protein>
    <recommendedName>
        <fullName evidence="6">NlpC/P60 domain-containing protein</fullName>
    </recommendedName>
</protein>
<dbReference type="PANTHER" id="PTHR47053:SF1">
    <property type="entry name" value="MUREIN DD-ENDOPEPTIDASE MEPH-RELATED"/>
    <property type="match status" value="1"/>
</dbReference>
<keyword evidence="2" id="KW-0645">Protease</keyword>
<dbReference type="InterPro" id="IPR000064">
    <property type="entry name" value="NLP_P60_dom"/>
</dbReference>
<keyword evidence="8" id="KW-1185">Reference proteome</keyword>
<evidence type="ECO:0000313" key="8">
    <source>
        <dbReference type="Proteomes" id="UP000037020"/>
    </source>
</evidence>
<evidence type="ECO:0000256" key="1">
    <source>
        <dbReference type="ARBA" id="ARBA00007074"/>
    </source>
</evidence>
<gene>
    <name evidence="7" type="ORF">ADK38_31785</name>
</gene>
<dbReference type="EMBL" id="LGUT01002919">
    <property type="protein sequence ID" value="KOG86305.1"/>
    <property type="molecule type" value="Genomic_DNA"/>
</dbReference>
<feature type="domain" description="NlpC/P60" evidence="6">
    <location>
        <begin position="123"/>
        <end position="291"/>
    </location>
</feature>
<evidence type="ECO:0000256" key="5">
    <source>
        <dbReference type="SAM" id="MobiDB-lite"/>
    </source>
</evidence>
<sequence length="291" mass="31777">YDRLTGPDRTVVRDASGAVLATLTDGARTAVLIGPGRTFAEPRTTKATVATDSWVRLLPRPWKRGQEHAKWFADWLRTYRGSRAPDVFEISMQYVRGAEPKKNAKGVRYAGDASFGPLNPKGAHGRDLRLEQSDFYQYLGKPWTFPDTGTAAPQRARYGAVDCSGYVRLVYGYRSGYPLLGSDRKGAGLPRTANGMATVGPGVTVIANRRARPAELDALQPGDLVFFDIDRRTGRRLDHSGIYLGLDTDGHPRFISSREEGDGPTLGDAGGDSRLDGPGYYGKGLRSAKRL</sequence>
<feature type="region of interest" description="Disordered" evidence="5">
    <location>
        <begin position="253"/>
        <end position="291"/>
    </location>
</feature>
<dbReference type="InterPro" id="IPR038765">
    <property type="entry name" value="Papain-like_cys_pep_sf"/>
</dbReference>
<name>A0ABR5IYS4_9ACTN</name>
<keyword evidence="4" id="KW-0788">Thiol protease</keyword>